<name>A0A814U6X8_9BILA</name>
<organism evidence="1 3">
    <name type="scientific">Didymodactylos carnosus</name>
    <dbReference type="NCBI Taxonomy" id="1234261"/>
    <lineage>
        <taxon>Eukaryota</taxon>
        <taxon>Metazoa</taxon>
        <taxon>Spiralia</taxon>
        <taxon>Gnathifera</taxon>
        <taxon>Rotifera</taxon>
        <taxon>Eurotatoria</taxon>
        <taxon>Bdelloidea</taxon>
        <taxon>Philodinida</taxon>
        <taxon>Philodinidae</taxon>
        <taxon>Didymodactylos</taxon>
    </lineage>
</organism>
<protein>
    <submittedName>
        <fullName evidence="1">Uncharacterized protein</fullName>
    </submittedName>
</protein>
<comment type="caution">
    <text evidence="1">The sequence shown here is derived from an EMBL/GenBank/DDBJ whole genome shotgun (WGS) entry which is preliminary data.</text>
</comment>
<dbReference type="EMBL" id="CAJNOQ010007479">
    <property type="protein sequence ID" value="CAF1169883.1"/>
    <property type="molecule type" value="Genomic_DNA"/>
</dbReference>
<proteinExistence type="predicted"/>
<reference evidence="1" key="1">
    <citation type="submission" date="2021-02" db="EMBL/GenBank/DDBJ databases">
        <authorList>
            <person name="Nowell W R."/>
        </authorList>
    </citation>
    <scope>NUCLEOTIDE SEQUENCE</scope>
</reference>
<evidence type="ECO:0000313" key="3">
    <source>
        <dbReference type="Proteomes" id="UP000663829"/>
    </source>
</evidence>
<dbReference type="AlphaFoldDB" id="A0A814U6X8"/>
<sequence>MFLVFIAKQLFQQIRSTTYLQVTSLFALVASIPAATELNVYKWTLNINRTDIFHWFNSFYTVPSSTATITPPVWLDVYQSGQ</sequence>
<gene>
    <name evidence="1" type="ORF">GPM918_LOCUS22124</name>
    <name evidence="2" type="ORF">SRO942_LOCUS22120</name>
</gene>
<evidence type="ECO:0000313" key="2">
    <source>
        <dbReference type="EMBL" id="CAF3933626.1"/>
    </source>
</evidence>
<dbReference type="Proteomes" id="UP000681722">
    <property type="component" value="Unassembled WGS sequence"/>
</dbReference>
<dbReference type="Proteomes" id="UP000663829">
    <property type="component" value="Unassembled WGS sequence"/>
</dbReference>
<evidence type="ECO:0000313" key="1">
    <source>
        <dbReference type="EMBL" id="CAF1169883.1"/>
    </source>
</evidence>
<accession>A0A814U6X8</accession>
<dbReference type="EMBL" id="CAJOBC010007478">
    <property type="protein sequence ID" value="CAF3933626.1"/>
    <property type="molecule type" value="Genomic_DNA"/>
</dbReference>
<keyword evidence="3" id="KW-1185">Reference proteome</keyword>